<gene>
    <name evidence="2" type="ORF">DZC30_07205</name>
</gene>
<dbReference type="Proteomes" id="UP000261948">
    <property type="component" value="Unassembled WGS sequence"/>
</dbReference>
<evidence type="ECO:0000313" key="2">
    <source>
        <dbReference type="EMBL" id="RGE45730.1"/>
    </source>
</evidence>
<evidence type="ECO:0000313" key="3">
    <source>
        <dbReference type="Proteomes" id="UP000261948"/>
    </source>
</evidence>
<protein>
    <recommendedName>
        <fullName evidence="4">Secreted protein</fullName>
    </recommendedName>
</protein>
<evidence type="ECO:0000256" key="1">
    <source>
        <dbReference type="SAM" id="SignalP"/>
    </source>
</evidence>
<keyword evidence="1" id="KW-0732">Signal</keyword>
<dbReference type="OrthoDB" id="9768004at2"/>
<organism evidence="2 3">
    <name type="scientific">Comamonas testosteroni</name>
    <name type="common">Pseudomonas testosteroni</name>
    <dbReference type="NCBI Taxonomy" id="285"/>
    <lineage>
        <taxon>Bacteria</taxon>
        <taxon>Pseudomonadati</taxon>
        <taxon>Pseudomonadota</taxon>
        <taxon>Betaproteobacteria</taxon>
        <taxon>Burkholderiales</taxon>
        <taxon>Comamonadaceae</taxon>
        <taxon>Comamonas</taxon>
    </lineage>
</organism>
<comment type="caution">
    <text evidence="2">The sequence shown here is derived from an EMBL/GenBank/DDBJ whole genome shotgun (WGS) entry which is preliminary data.</text>
</comment>
<dbReference type="AlphaFoldDB" id="A0A373FNK3"/>
<feature type="chain" id="PRO_5017027020" description="Secreted protein" evidence="1">
    <location>
        <begin position="28"/>
        <end position="157"/>
    </location>
</feature>
<evidence type="ECO:0008006" key="4">
    <source>
        <dbReference type="Google" id="ProtNLM"/>
    </source>
</evidence>
<accession>A0A373FNK3</accession>
<keyword evidence="3" id="KW-1185">Reference proteome</keyword>
<feature type="signal peptide" evidence="1">
    <location>
        <begin position="1"/>
        <end position="27"/>
    </location>
</feature>
<proteinExistence type="predicted"/>
<name>A0A373FNK3_COMTE</name>
<sequence>MSYLSLQTPTLCALALLAASAGQTVQAKRAPGYDRPAAVSRSLCENGVAAPGSEADNKVLAGSRWLIKYKTDGEPPRSYEFRLLPDGHMRNAHPNERTPDNDLWESKGPQVKLMFNDGYAVYTGVLNSNATQIKGQAENRVGNRWPWTATRLAPCLP</sequence>
<reference evidence="2 3" key="1">
    <citation type="submission" date="2018-08" db="EMBL/GenBank/DDBJ databases">
        <title>Comamonas testosteroni strain SWCO2.</title>
        <authorList>
            <person name="Jiang N."/>
            <person name="Zhang X.Z."/>
        </authorList>
    </citation>
    <scope>NUCLEOTIDE SEQUENCE [LARGE SCALE GENOMIC DNA]</scope>
    <source>
        <strain evidence="2 3">SWCO2</strain>
    </source>
</reference>
<dbReference type="EMBL" id="QURR01000007">
    <property type="protein sequence ID" value="RGE45730.1"/>
    <property type="molecule type" value="Genomic_DNA"/>
</dbReference>